<dbReference type="PANTHER" id="PTHR46411:SF2">
    <property type="entry name" value="AAA+ ATPASE DOMAIN-CONTAINING PROTEIN"/>
    <property type="match status" value="1"/>
</dbReference>
<dbReference type="PANTHER" id="PTHR46411">
    <property type="entry name" value="FAMILY ATPASE, PUTATIVE-RELATED"/>
    <property type="match status" value="1"/>
</dbReference>
<protein>
    <recommendedName>
        <fullName evidence="3">ATPase AAA-type core domain-containing protein</fullName>
    </recommendedName>
</protein>
<evidence type="ECO:0000313" key="1">
    <source>
        <dbReference type="EMBL" id="KOS37343.1"/>
    </source>
</evidence>
<evidence type="ECO:0008006" key="3">
    <source>
        <dbReference type="Google" id="ProtNLM"/>
    </source>
</evidence>
<dbReference type="SUPFAM" id="SSF52540">
    <property type="entry name" value="P-loop containing nucleoside triphosphate hydrolases"/>
    <property type="match status" value="1"/>
</dbReference>
<dbReference type="InterPro" id="IPR027417">
    <property type="entry name" value="P-loop_NTPase"/>
</dbReference>
<accession>A0A0M9WAQ5</accession>
<organism evidence="1 2">
    <name type="scientific">Penicillium nordicum</name>
    <dbReference type="NCBI Taxonomy" id="229535"/>
    <lineage>
        <taxon>Eukaryota</taxon>
        <taxon>Fungi</taxon>
        <taxon>Dikarya</taxon>
        <taxon>Ascomycota</taxon>
        <taxon>Pezizomycotina</taxon>
        <taxon>Eurotiomycetes</taxon>
        <taxon>Eurotiomycetidae</taxon>
        <taxon>Eurotiales</taxon>
        <taxon>Aspergillaceae</taxon>
        <taxon>Penicillium</taxon>
    </lineage>
</organism>
<evidence type="ECO:0000313" key="2">
    <source>
        <dbReference type="Proteomes" id="UP000037696"/>
    </source>
</evidence>
<dbReference type="STRING" id="229535.A0A0M9WAQ5"/>
<dbReference type="AlphaFoldDB" id="A0A0M9WAQ5"/>
<name>A0A0M9WAQ5_9EURO</name>
<dbReference type="Proteomes" id="UP000037696">
    <property type="component" value="Unassembled WGS sequence"/>
</dbReference>
<sequence length="218" mass="24593">MLMPPRVTGFNLRRKKWFDLSVDRISHVEWDNDAFESLATDSKSRNLIEALVTNHVELEYSADLITGKGNGLILLLHGGPGTGNKLTAESVAEIDERPLYRVKCGDVGIKPEEVEKYLETVLHLGKIFEQRGLEYLNWNALVSAFLRVMKYSERILILTINRRLDGFDEEAVDVENLMGSLDVLQKKKLNGRQTRNAITTARRNGKGGSHVSSPQRCD</sequence>
<dbReference type="EMBL" id="LHQQ01000327">
    <property type="protein sequence ID" value="KOS37343.1"/>
    <property type="molecule type" value="Genomic_DNA"/>
</dbReference>
<dbReference type="Gene3D" id="3.40.50.300">
    <property type="entry name" value="P-loop containing nucleotide triphosphate hydrolases"/>
    <property type="match status" value="1"/>
</dbReference>
<gene>
    <name evidence="1" type="ORF">ACN38_g11872</name>
</gene>
<dbReference type="OrthoDB" id="10042665at2759"/>
<reference evidence="1 2" key="1">
    <citation type="submission" date="2015-08" db="EMBL/GenBank/DDBJ databases">
        <title>Genome sequencing of Penicillium nordicum.</title>
        <authorList>
            <person name="Nguyen H.D."/>
            <person name="Seifert K.A."/>
        </authorList>
    </citation>
    <scope>NUCLEOTIDE SEQUENCE [LARGE SCALE GENOMIC DNA]</scope>
    <source>
        <strain evidence="1 2">DAOMC 185683</strain>
    </source>
</reference>
<comment type="caution">
    <text evidence="1">The sequence shown here is derived from an EMBL/GenBank/DDBJ whole genome shotgun (WGS) entry which is preliminary data.</text>
</comment>
<proteinExistence type="predicted"/>
<keyword evidence="2" id="KW-1185">Reference proteome</keyword>